<comment type="caution">
    <text evidence="2">The sequence shown here is derived from an EMBL/GenBank/DDBJ whole genome shotgun (WGS) entry which is preliminary data.</text>
</comment>
<name>A0AAV3YFP5_9GAST</name>
<accession>A0AAV3YFP5</accession>
<keyword evidence="1" id="KW-1133">Transmembrane helix</keyword>
<keyword evidence="1" id="KW-0812">Transmembrane</keyword>
<evidence type="ECO:0000313" key="3">
    <source>
        <dbReference type="Proteomes" id="UP000735302"/>
    </source>
</evidence>
<dbReference type="Proteomes" id="UP000735302">
    <property type="component" value="Unassembled WGS sequence"/>
</dbReference>
<keyword evidence="1" id="KW-0472">Membrane</keyword>
<feature type="transmembrane region" description="Helical" evidence="1">
    <location>
        <begin position="71"/>
        <end position="98"/>
    </location>
</feature>
<protein>
    <recommendedName>
        <fullName evidence="4">G-protein coupled receptors family 1 profile domain-containing protein</fullName>
    </recommendedName>
</protein>
<dbReference type="Gene3D" id="1.20.1070.10">
    <property type="entry name" value="Rhodopsin 7-helix transmembrane proteins"/>
    <property type="match status" value="1"/>
</dbReference>
<feature type="transmembrane region" description="Helical" evidence="1">
    <location>
        <begin position="36"/>
        <end position="59"/>
    </location>
</feature>
<reference evidence="2 3" key="1">
    <citation type="journal article" date="2021" name="Elife">
        <title>Chloroplast acquisition without the gene transfer in kleptoplastic sea slugs, Plakobranchus ocellatus.</title>
        <authorList>
            <person name="Maeda T."/>
            <person name="Takahashi S."/>
            <person name="Yoshida T."/>
            <person name="Shimamura S."/>
            <person name="Takaki Y."/>
            <person name="Nagai Y."/>
            <person name="Toyoda A."/>
            <person name="Suzuki Y."/>
            <person name="Arimoto A."/>
            <person name="Ishii H."/>
            <person name="Satoh N."/>
            <person name="Nishiyama T."/>
            <person name="Hasebe M."/>
            <person name="Maruyama T."/>
            <person name="Minagawa J."/>
            <person name="Obokata J."/>
            <person name="Shigenobu S."/>
        </authorList>
    </citation>
    <scope>NUCLEOTIDE SEQUENCE [LARGE SCALE GENOMIC DNA]</scope>
</reference>
<organism evidence="2 3">
    <name type="scientific">Plakobranchus ocellatus</name>
    <dbReference type="NCBI Taxonomy" id="259542"/>
    <lineage>
        <taxon>Eukaryota</taxon>
        <taxon>Metazoa</taxon>
        <taxon>Spiralia</taxon>
        <taxon>Lophotrochozoa</taxon>
        <taxon>Mollusca</taxon>
        <taxon>Gastropoda</taxon>
        <taxon>Heterobranchia</taxon>
        <taxon>Euthyneura</taxon>
        <taxon>Panpulmonata</taxon>
        <taxon>Sacoglossa</taxon>
        <taxon>Placobranchoidea</taxon>
        <taxon>Plakobranchidae</taxon>
        <taxon>Plakobranchus</taxon>
    </lineage>
</organism>
<dbReference type="EMBL" id="BLXT01000880">
    <property type="protein sequence ID" value="GFN81123.1"/>
    <property type="molecule type" value="Genomic_DNA"/>
</dbReference>
<evidence type="ECO:0000313" key="2">
    <source>
        <dbReference type="EMBL" id="GFN81123.1"/>
    </source>
</evidence>
<sequence length="155" mass="18013">MRRFYSSVPATGCGQTPDKTDNQGLSAKDLHVIQSVVLVCNIFIMSQAPFLVYLTVRLIVPEFDANRQFHFMFTISTVTSLTCSYLNATVNIIVYYNFNSKYKLELLSLLKTASQKSRNNNFIKLIENRFEEHDRQCVFRQGTWKRRRGQKNSLK</sequence>
<dbReference type="AlphaFoldDB" id="A0AAV3YFP5"/>
<keyword evidence="3" id="KW-1185">Reference proteome</keyword>
<evidence type="ECO:0000256" key="1">
    <source>
        <dbReference type="SAM" id="Phobius"/>
    </source>
</evidence>
<dbReference type="SUPFAM" id="SSF81321">
    <property type="entry name" value="Family A G protein-coupled receptor-like"/>
    <property type="match status" value="1"/>
</dbReference>
<gene>
    <name evidence="2" type="ORF">PoB_000762900</name>
</gene>
<evidence type="ECO:0008006" key="4">
    <source>
        <dbReference type="Google" id="ProtNLM"/>
    </source>
</evidence>
<proteinExistence type="predicted"/>